<keyword evidence="3" id="KW-1185">Reference proteome</keyword>
<evidence type="ECO:0000313" key="2">
    <source>
        <dbReference type="EMBL" id="MBC9932282.1"/>
    </source>
</evidence>
<dbReference type="EMBL" id="JACVFC010000002">
    <property type="protein sequence ID" value="MBC9932282.1"/>
    <property type="molecule type" value="Genomic_DNA"/>
</dbReference>
<gene>
    <name evidence="2" type="ORF">ICL07_17990</name>
</gene>
<proteinExistence type="predicted"/>
<name>A0ABR7TP80_9BACT</name>
<dbReference type="Pfam" id="PF16400">
    <property type="entry name" value="DUF5008"/>
    <property type="match status" value="1"/>
</dbReference>
<dbReference type="InterPro" id="IPR032175">
    <property type="entry name" value="DUF5008"/>
</dbReference>
<sequence length="534" mass="56836">MTNELIYLRNALCALLVAGTVSCSKKESIRTDLYEKGESALGIKFSDALPVPAQGAPGSETVYKVKGLLPFKDRIKCFMNEEAATVIAVTDSTIRLKVPETASSGGTTIQVDGQVFFGPSFVVKGRVSIDATFKTQVGTNGLILDVFKMATGNWLLLGGFTDFDKKAASAPVNNIVMVSADGEYQSSLMAGKGPNGTLSSIVPLNNGQYLVGGTFNSYNGRKGINGLTRINSNGSLDTMQVEVVNLTPENPANNYDTVAAFNGGLVGAVNKVFLDNGKIIAIGNFSGYSTYFYERSTRDTKRSEFVSIPQLARLNMDGTLDSSYNYNLAAHKGNEGFNGAIYDAFQQPWDGKIVIAGSFTKLNGQPVGNIVRLNTDGTIDPGFTASADDAVARITYNAATKQYIFTGSFKRYNTVNASGLVMVDRNGVINPGFVLAPLTGGGVIHAQQLTSGLVVVTGTFKKYNDVTRSGFMILNPDGTLAAGYNNTGSFNGIVTDITETSNALGQPTILLTGIINRFDNKEVGNIVRVVLNNN</sequence>
<evidence type="ECO:0000259" key="1">
    <source>
        <dbReference type="Pfam" id="PF16400"/>
    </source>
</evidence>
<dbReference type="RefSeq" id="WP_188089411.1">
    <property type="nucleotide sequence ID" value="NZ_JACVFC010000002.1"/>
</dbReference>
<organism evidence="2 3">
    <name type="scientific">Chitinophaga qingshengii</name>
    <dbReference type="NCBI Taxonomy" id="1569794"/>
    <lineage>
        <taxon>Bacteria</taxon>
        <taxon>Pseudomonadati</taxon>
        <taxon>Bacteroidota</taxon>
        <taxon>Chitinophagia</taxon>
        <taxon>Chitinophagales</taxon>
        <taxon>Chitinophagaceae</taxon>
        <taxon>Chitinophaga</taxon>
    </lineage>
</organism>
<dbReference type="Proteomes" id="UP000659124">
    <property type="component" value="Unassembled WGS sequence"/>
</dbReference>
<accession>A0ABR7TP80</accession>
<dbReference type="Pfam" id="PF17164">
    <property type="entry name" value="DUF5122"/>
    <property type="match status" value="4"/>
</dbReference>
<dbReference type="InterPro" id="IPR013431">
    <property type="entry name" value="Delta_60_rpt"/>
</dbReference>
<reference evidence="2 3" key="1">
    <citation type="submission" date="2020-09" db="EMBL/GenBank/DDBJ databases">
        <title>Genome sequences of type strains of Chitinophaga qingshengii and Chitinophaga varians.</title>
        <authorList>
            <person name="Kittiwongwattana C."/>
        </authorList>
    </citation>
    <scope>NUCLEOTIDE SEQUENCE [LARGE SCALE GENOMIC DNA]</scope>
    <source>
        <strain evidence="2 3">JCM 30026</strain>
    </source>
</reference>
<comment type="caution">
    <text evidence="2">The sequence shown here is derived from an EMBL/GenBank/DDBJ whole genome shotgun (WGS) entry which is preliminary data.</text>
</comment>
<evidence type="ECO:0000313" key="3">
    <source>
        <dbReference type="Proteomes" id="UP000659124"/>
    </source>
</evidence>
<protein>
    <submittedName>
        <fullName evidence="2">DUF5008 domain-containing protein</fullName>
    </submittedName>
</protein>
<dbReference type="Gene3D" id="2.80.10.50">
    <property type="match status" value="2"/>
</dbReference>
<feature type="domain" description="DUF5008" evidence="1">
    <location>
        <begin position="26"/>
        <end position="119"/>
    </location>
</feature>